<gene>
    <name evidence="3" type="ORF">LUZ62_050235</name>
    <name evidence="2" type="ORF">LUZ62_068507</name>
</gene>
<dbReference type="EMBL" id="JAMFTS010000002">
    <property type="protein sequence ID" value="KAJ4798989.1"/>
    <property type="molecule type" value="Genomic_DNA"/>
</dbReference>
<dbReference type="Proteomes" id="UP001140206">
    <property type="component" value="Chromosome 2"/>
</dbReference>
<dbReference type="Pfam" id="PF00226">
    <property type="entry name" value="DnaJ"/>
    <property type="match status" value="1"/>
</dbReference>
<dbReference type="Gene3D" id="1.10.287.110">
    <property type="entry name" value="DnaJ domain"/>
    <property type="match status" value="1"/>
</dbReference>
<dbReference type="SMART" id="SM00271">
    <property type="entry name" value="DnaJ"/>
    <property type="match status" value="1"/>
</dbReference>
<evidence type="ECO:0000313" key="4">
    <source>
        <dbReference type="Proteomes" id="UP001140206"/>
    </source>
</evidence>
<dbReference type="EMBL" id="JAMFTS010000004">
    <property type="protein sequence ID" value="KAJ4758132.1"/>
    <property type="molecule type" value="Genomic_DNA"/>
</dbReference>
<dbReference type="SUPFAM" id="SSF46565">
    <property type="entry name" value="Chaperone J-domain"/>
    <property type="match status" value="1"/>
</dbReference>
<evidence type="ECO:0000313" key="2">
    <source>
        <dbReference type="EMBL" id="KAJ4758132.1"/>
    </source>
</evidence>
<evidence type="ECO:0000259" key="1">
    <source>
        <dbReference type="PROSITE" id="PS50076"/>
    </source>
</evidence>
<protein>
    <submittedName>
        <fullName evidence="2">Chaperone protein DnaJ</fullName>
    </submittedName>
</protein>
<dbReference type="GO" id="GO:0005783">
    <property type="term" value="C:endoplasmic reticulum"/>
    <property type="evidence" value="ECO:0007669"/>
    <property type="project" value="UniProtKB-ARBA"/>
</dbReference>
<dbReference type="InterPro" id="IPR001623">
    <property type="entry name" value="DnaJ_domain"/>
</dbReference>
<dbReference type="AlphaFoldDB" id="A0AAV8CVD0"/>
<proteinExistence type="predicted"/>
<dbReference type="Proteomes" id="UP001140206">
    <property type="component" value="Chromosome 4"/>
</dbReference>
<accession>A0AAV8CVD0</accession>
<comment type="caution">
    <text evidence="2">The sequence shown here is derived from an EMBL/GenBank/DDBJ whole genome shotgun (WGS) entry which is preliminary data.</text>
</comment>
<dbReference type="InterPro" id="IPR050817">
    <property type="entry name" value="DjlA_DnaK_co-chaperone"/>
</dbReference>
<keyword evidence="4" id="KW-1185">Reference proteome</keyword>
<feature type="domain" description="J" evidence="1">
    <location>
        <begin position="36"/>
        <end position="108"/>
    </location>
</feature>
<dbReference type="PRINTS" id="PR00625">
    <property type="entry name" value="JDOMAIN"/>
</dbReference>
<dbReference type="PROSITE" id="PS50076">
    <property type="entry name" value="DNAJ_2"/>
    <property type="match status" value="1"/>
</dbReference>
<dbReference type="CDD" id="cd06257">
    <property type="entry name" value="DnaJ"/>
    <property type="match status" value="1"/>
</dbReference>
<organism evidence="2 4">
    <name type="scientific">Rhynchospora pubera</name>
    <dbReference type="NCBI Taxonomy" id="906938"/>
    <lineage>
        <taxon>Eukaryota</taxon>
        <taxon>Viridiplantae</taxon>
        <taxon>Streptophyta</taxon>
        <taxon>Embryophyta</taxon>
        <taxon>Tracheophyta</taxon>
        <taxon>Spermatophyta</taxon>
        <taxon>Magnoliopsida</taxon>
        <taxon>Liliopsida</taxon>
        <taxon>Poales</taxon>
        <taxon>Cyperaceae</taxon>
        <taxon>Cyperoideae</taxon>
        <taxon>Rhynchosporeae</taxon>
        <taxon>Rhynchospora</taxon>
    </lineage>
</organism>
<name>A0AAV8CVD0_9POAL</name>
<reference evidence="2" key="1">
    <citation type="submission" date="2022-08" db="EMBL/GenBank/DDBJ databases">
        <authorList>
            <person name="Marques A."/>
        </authorList>
    </citation>
    <scope>NUCLEOTIDE SEQUENCE</scope>
    <source>
        <strain evidence="2">RhyPub2mFocal</strain>
        <tissue evidence="2">Leaves</tissue>
    </source>
</reference>
<dbReference type="InterPro" id="IPR036869">
    <property type="entry name" value="J_dom_sf"/>
</dbReference>
<dbReference type="PANTHER" id="PTHR24074">
    <property type="entry name" value="CO-CHAPERONE PROTEIN DJLA"/>
    <property type="match status" value="1"/>
</dbReference>
<evidence type="ECO:0000313" key="3">
    <source>
        <dbReference type="EMBL" id="KAJ4798989.1"/>
    </source>
</evidence>
<sequence length="133" mass="14981">MASLMGSSTMARKGLSSPAIAGRRGVRCFATLAGENCYKTLSLRPGATEKEVKKAFRKLALQYHPDVCKGSQCSVQFNQINQAYHMILDELRRPEQPAEQEQQYDDYADDSEWMGYEAAYVFSGGRPDSVYFY</sequence>